<dbReference type="InParanoid" id="Q241A0"/>
<evidence type="ECO:0000256" key="1">
    <source>
        <dbReference type="SAM" id="MobiDB-lite"/>
    </source>
</evidence>
<organism evidence="4 5">
    <name type="scientific">Tetrahymena thermophila (strain SB210)</name>
    <dbReference type="NCBI Taxonomy" id="312017"/>
    <lineage>
        <taxon>Eukaryota</taxon>
        <taxon>Sar</taxon>
        <taxon>Alveolata</taxon>
        <taxon>Ciliophora</taxon>
        <taxon>Intramacronucleata</taxon>
        <taxon>Oligohymenophorea</taxon>
        <taxon>Hymenostomatida</taxon>
        <taxon>Tetrahymenina</taxon>
        <taxon>Tetrahymenidae</taxon>
        <taxon>Tetrahymena</taxon>
    </lineage>
</organism>
<evidence type="ECO:0000313" key="4">
    <source>
        <dbReference type="EMBL" id="EAS02264.2"/>
    </source>
</evidence>
<protein>
    <recommendedName>
        <fullName evidence="3">MSP domain-containing protein</fullName>
    </recommendedName>
</protein>
<proteinExistence type="predicted"/>
<keyword evidence="2" id="KW-0472">Membrane</keyword>
<sequence>MLLQFNPEQFLDFQVAANKIPTTKLTIRNVSKNQVLFRIIPESNSIKLSKSYGILYEQEQTRISIYLNISKKRIEDIYQKKIIVEYIQYLGTENWEPTDFMNRSKGEKFQKHELEVVINNIGSAVSFVTQESQEFEQKIKASQLYQNQNQTDIDFTKLDYQSFCEENQKNFEIQEEYVENLNILKQLNSEERKIKQENQSIQAVSGNKLSQFSEIKGADMVHSFKPQNVGQNNINLELQNGLGTLNSSRHFIQNPMLNSLNMQASESEFQTGNFGTVGIKADNFQEMITSQKQLQIKEKQMQQHEQKNKQQLSQYARNDEQLANSSREEEKHNSQVPSQTKEKINFFSHINNKNMRDNPQIVFNQQQNLNAHNHQKSNSLTDINQFIQNNSELIKDKFSKSTLIQQELRHEQNKKLHNLNGNQSYEQHLDPQLNSKNNFPTSQKMLNLKTNQKIISANQSHSEKNAVVGNEIGPDESNNNLMQFDHYQSEHSENVLSDNLSDYKQKRERKNSENVSILESEHLNEDIANIPYSQREITEKNKIDQRDNQYSGNRQSFQNLYSDQKNTSNSSFEYQSIHYGSVNQFKEYSGYDNTSLSQNYASFQQEQLNSSRQQNVANNQGLIQNQKLQLENEFNEFSVIGEEQSHQDKESDQQIQNRPSTQSNISKNGTTQQQSHDIVFDQQFNYEKQKKKQFQFSSLQDVEPNNQQQIITQSMNHLAKYNRLTLGTEGIHKFHNSQLNDDKNSNQIFNLLDPIKKNNLESNNQLGSSIKLETPKRNSILEIQSQIHKRQFSQDQNDAFDTDSQKAGYWKEKYEIAAKKESQYKKSIEEQKQTLQFLKSDINKLEFLHRMEKPLNTAPQEKIETNQAKFQAWHLIFLAIASAIFGFMMKKLTL</sequence>
<dbReference type="HOGENOM" id="CLU_369408_0_0_1"/>
<evidence type="ECO:0000256" key="2">
    <source>
        <dbReference type="SAM" id="Phobius"/>
    </source>
</evidence>
<gene>
    <name evidence="4" type="ORF">TTHERM_00622840</name>
</gene>
<accession>Q241A0</accession>
<feature type="region of interest" description="Disordered" evidence="1">
    <location>
        <begin position="642"/>
        <end position="674"/>
    </location>
</feature>
<keyword evidence="5" id="KW-1185">Reference proteome</keyword>
<reference evidence="5" key="1">
    <citation type="journal article" date="2006" name="PLoS Biol.">
        <title>Macronuclear genome sequence of the ciliate Tetrahymena thermophila, a model eukaryote.</title>
        <authorList>
            <person name="Eisen J.A."/>
            <person name="Coyne R.S."/>
            <person name="Wu M."/>
            <person name="Wu D."/>
            <person name="Thiagarajan M."/>
            <person name="Wortman J.R."/>
            <person name="Badger J.H."/>
            <person name="Ren Q."/>
            <person name="Amedeo P."/>
            <person name="Jones K.M."/>
            <person name="Tallon L.J."/>
            <person name="Delcher A.L."/>
            <person name="Salzberg S.L."/>
            <person name="Silva J.C."/>
            <person name="Haas B.J."/>
            <person name="Majoros W.H."/>
            <person name="Farzad M."/>
            <person name="Carlton J.M."/>
            <person name="Smith R.K. Jr."/>
            <person name="Garg J."/>
            <person name="Pearlman R.E."/>
            <person name="Karrer K.M."/>
            <person name="Sun L."/>
            <person name="Manning G."/>
            <person name="Elde N.C."/>
            <person name="Turkewitz A.P."/>
            <person name="Asai D.J."/>
            <person name="Wilkes D.E."/>
            <person name="Wang Y."/>
            <person name="Cai H."/>
            <person name="Collins K."/>
            <person name="Stewart B.A."/>
            <person name="Lee S.R."/>
            <person name="Wilamowska K."/>
            <person name="Weinberg Z."/>
            <person name="Ruzzo W.L."/>
            <person name="Wloga D."/>
            <person name="Gaertig J."/>
            <person name="Frankel J."/>
            <person name="Tsao C.-C."/>
            <person name="Gorovsky M.A."/>
            <person name="Keeling P.J."/>
            <person name="Waller R.F."/>
            <person name="Patron N.J."/>
            <person name="Cherry J.M."/>
            <person name="Stover N.A."/>
            <person name="Krieger C.J."/>
            <person name="del Toro C."/>
            <person name="Ryder H.F."/>
            <person name="Williamson S.C."/>
            <person name="Barbeau R.A."/>
            <person name="Hamilton E.P."/>
            <person name="Orias E."/>
        </authorList>
    </citation>
    <scope>NUCLEOTIDE SEQUENCE [LARGE SCALE GENOMIC DNA]</scope>
    <source>
        <strain evidence="5">SB210</strain>
    </source>
</reference>
<dbReference type="AlphaFoldDB" id="Q241A0"/>
<feature type="region of interest" description="Disordered" evidence="1">
    <location>
        <begin position="458"/>
        <end position="481"/>
    </location>
</feature>
<feature type="region of interest" description="Disordered" evidence="1">
    <location>
        <begin position="295"/>
        <end position="342"/>
    </location>
</feature>
<dbReference type="InterPro" id="IPR000535">
    <property type="entry name" value="MSP_dom"/>
</dbReference>
<feature type="compositionally biased region" description="Basic and acidic residues" evidence="1">
    <location>
        <begin position="295"/>
        <end position="308"/>
    </location>
</feature>
<dbReference type="Gene3D" id="2.60.40.10">
    <property type="entry name" value="Immunoglobulins"/>
    <property type="match status" value="1"/>
</dbReference>
<feature type="transmembrane region" description="Helical" evidence="2">
    <location>
        <begin position="872"/>
        <end position="889"/>
    </location>
</feature>
<evidence type="ECO:0000259" key="3">
    <source>
        <dbReference type="PROSITE" id="PS50202"/>
    </source>
</evidence>
<keyword evidence="2" id="KW-0812">Transmembrane</keyword>
<feature type="compositionally biased region" description="Basic and acidic residues" evidence="1">
    <location>
        <begin position="643"/>
        <end position="652"/>
    </location>
</feature>
<dbReference type="RefSeq" id="XP_001022509.2">
    <property type="nucleotide sequence ID" value="XM_001022509.2"/>
</dbReference>
<dbReference type="GeneID" id="7822909"/>
<dbReference type="Proteomes" id="UP000009168">
    <property type="component" value="Unassembled WGS sequence"/>
</dbReference>
<feature type="domain" description="MSP" evidence="3">
    <location>
        <begin position="2"/>
        <end position="119"/>
    </location>
</feature>
<dbReference type="KEGG" id="tet:TTHERM_00622840"/>
<evidence type="ECO:0000313" key="5">
    <source>
        <dbReference type="Proteomes" id="UP000009168"/>
    </source>
</evidence>
<dbReference type="EMBL" id="GG662540">
    <property type="protein sequence ID" value="EAS02264.2"/>
    <property type="molecule type" value="Genomic_DNA"/>
</dbReference>
<dbReference type="PROSITE" id="PS50202">
    <property type="entry name" value="MSP"/>
    <property type="match status" value="1"/>
</dbReference>
<dbReference type="InterPro" id="IPR013783">
    <property type="entry name" value="Ig-like_fold"/>
</dbReference>
<keyword evidence="2" id="KW-1133">Transmembrane helix</keyword>
<name>Q241A0_TETTS</name>
<dbReference type="InterPro" id="IPR008962">
    <property type="entry name" value="PapD-like_sf"/>
</dbReference>
<dbReference type="SUPFAM" id="SSF49354">
    <property type="entry name" value="PapD-like"/>
    <property type="match status" value="1"/>
</dbReference>
<feature type="compositionally biased region" description="Polar residues" evidence="1">
    <location>
        <begin position="653"/>
        <end position="674"/>
    </location>
</feature>